<evidence type="ECO:0000313" key="2">
    <source>
        <dbReference type="Proteomes" id="UP001596414"/>
    </source>
</evidence>
<protein>
    <submittedName>
        <fullName evidence="1">Uncharacterized protein</fullName>
    </submittedName>
</protein>
<dbReference type="EMBL" id="JBHSZQ010000018">
    <property type="protein sequence ID" value="MFC7126170.1"/>
    <property type="molecule type" value="Genomic_DNA"/>
</dbReference>
<dbReference type="Proteomes" id="UP001596414">
    <property type="component" value="Unassembled WGS sequence"/>
</dbReference>
<name>A0ABD5X4V8_9EURY</name>
<comment type="caution">
    <text evidence="1">The sequence shown here is derived from an EMBL/GenBank/DDBJ whole genome shotgun (WGS) entry which is preliminary data.</text>
</comment>
<evidence type="ECO:0000313" key="1">
    <source>
        <dbReference type="EMBL" id="MFC7126170.1"/>
    </source>
</evidence>
<reference evidence="1 2" key="1">
    <citation type="journal article" date="2014" name="Int. J. Syst. Evol. Microbiol.">
        <title>Complete genome sequence of Corynebacterium casei LMG S-19264T (=DSM 44701T), isolated from a smear-ripened cheese.</title>
        <authorList>
            <consortium name="US DOE Joint Genome Institute (JGI-PGF)"/>
            <person name="Walter F."/>
            <person name="Albersmeier A."/>
            <person name="Kalinowski J."/>
            <person name="Ruckert C."/>
        </authorList>
    </citation>
    <scope>NUCLEOTIDE SEQUENCE [LARGE SCALE GENOMIC DNA]</scope>
    <source>
        <strain evidence="1 2">CGMCC 4.7215</strain>
    </source>
</reference>
<dbReference type="AlphaFoldDB" id="A0ABD5X4V8"/>
<proteinExistence type="predicted"/>
<gene>
    <name evidence="1" type="ORF">ACFQJ7_08995</name>
</gene>
<sequence>MVTFPPGDDQSVCAICENPFEEYDSEFASNYANLVCETCDEKAVTKHGTEEVTRPANETEGNPVYIDGHKCWRRYRFGGHITRLDEYDCESVEEFHKQHRGDFVD</sequence>
<dbReference type="RefSeq" id="WP_267638543.1">
    <property type="nucleotide sequence ID" value="NZ_JAODIY010000015.1"/>
</dbReference>
<accession>A0ABD5X4V8</accession>
<organism evidence="1 2">
    <name type="scientific">Halovenus rubra</name>
    <dbReference type="NCBI Taxonomy" id="869890"/>
    <lineage>
        <taxon>Archaea</taxon>
        <taxon>Methanobacteriati</taxon>
        <taxon>Methanobacteriota</taxon>
        <taxon>Stenosarchaea group</taxon>
        <taxon>Halobacteria</taxon>
        <taxon>Halobacteriales</taxon>
        <taxon>Haloarculaceae</taxon>
        <taxon>Halovenus</taxon>
    </lineage>
</organism>